<dbReference type="SUPFAM" id="SSF55729">
    <property type="entry name" value="Acyl-CoA N-acyltransferases (Nat)"/>
    <property type="match status" value="1"/>
</dbReference>
<dbReference type="RefSeq" id="WP_273952864.1">
    <property type="nucleotide sequence ID" value="NZ_JAQSIP010000008.1"/>
</dbReference>
<dbReference type="InterPro" id="IPR000182">
    <property type="entry name" value="GNAT_dom"/>
</dbReference>
<dbReference type="CDD" id="cd04301">
    <property type="entry name" value="NAT_SF"/>
    <property type="match status" value="1"/>
</dbReference>
<organism evidence="2 3">
    <name type="scientific">Curvibacter cyanobacteriorum</name>
    <dbReference type="NCBI Taxonomy" id="3026422"/>
    <lineage>
        <taxon>Bacteria</taxon>
        <taxon>Pseudomonadati</taxon>
        <taxon>Pseudomonadota</taxon>
        <taxon>Betaproteobacteria</taxon>
        <taxon>Burkholderiales</taxon>
        <taxon>Comamonadaceae</taxon>
        <taxon>Curvibacter</taxon>
    </lineage>
</organism>
<keyword evidence="3" id="KW-1185">Reference proteome</keyword>
<dbReference type="Gene3D" id="3.40.630.30">
    <property type="match status" value="1"/>
</dbReference>
<comment type="caution">
    <text evidence="2">The sequence shown here is derived from an EMBL/GenBank/DDBJ whole genome shotgun (WGS) entry which is preliminary data.</text>
</comment>
<dbReference type="PANTHER" id="PTHR43415">
    <property type="entry name" value="SPERMIDINE N(1)-ACETYLTRANSFERASE"/>
    <property type="match status" value="1"/>
</dbReference>
<protein>
    <submittedName>
        <fullName evidence="2">GNAT family protein</fullName>
    </submittedName>
</protein>
<gene>
    <name evidence="2" type="ORF">PSQ40_16165</name>
</gene>
<evidence type="ECO:0000259" key="1">
    <source>
        <dbReference type="PROSITE" id="PS51186"/>
    </source>
</evidence>
<dbReference type="Proteomes" id="UP001528673">
    <property type="component" value="Unassembled WGS sequence"/>
</dbReference>
<reference evidence="2 3" key="1">
    <citation type="submission" date="2023-02" db="EMBL/GenBank/DDBJ databases">
        <title>Bacterial whole genomic sequence of Curvibacter sp. HBC61.</title>
        <authorList>
            <person name="Le V."/>
            <person name="Ko S.-R."/>
            <person name="Ahn C.-Y."/>
            <person name="Oh H.-M."/>
        </authorList>
    </citation>
    <scope>NUCLEOTIDE SEQUENCE [LARGE SCALE GENOMIC DNA]</scope>
    <source>
        <strain evidence="2 3">HBC61</strain>
    </source>
</reference>
<dbReference type="EMBL" id="JAQSIP010000008">
    <property type="protein sequence ID" value="MDD0840121.1"/>
    <property type="molecule type" value="Genomic_DNA"/>
</dbReference>
<dbReference type="Pfam" id="PF13302">
    <property type="entry name" value="Acetyltransf_3"/>
    <property type="match status" value="1"/>
</dbReference>
<feature type="domain" description="N-acetyltransferase" evidence="1">
    <location>
        <begin position="8"/>
        <end position="165"/>
    </location>
</feature>
<evidence type="ECO:0000313" key="3">
    <source>
        <dbReference type="Proteomes" id="UP001528673"/>
    </source>
</evidence>
<dbReference type="PANTHER" id="PTHR43415:SF3">
    <property type="entry name" value="GNAT-FAMILY ACETYLTRANSFERASE"/>
    <property type="match status" value="1"/>
</dbReference>
<name>A0ABT5N1D6_9BURK</name>
<accession>A0ABT5N1D6</accession>
<dbReference type="PROSITE" id="PS51186">
    <property type="entry name" value="GNAT"/>
    <property type="match status" value="1"/>
</dbReference>
<sequence>MSTAPTDIRLREIESRDLPFIHTLREPEVVAHLGAAFRHVSTETDAEWLNAYRRQRDRQVRLVIEQGTEPIGVFYLLGIDWIHRSAEFAMALAPGARGRGAGTEAARQGIAHAFQDLNLSRLHLSVLSDNLAAKRLYQKVGFVCEGIHPQSTWKNGAWKDSETWALRTAARGA</sequence>
<evidence type="ECO:0000313" key="2">
    <source>
        <dbReference type="EMBL" id="MDD0840121.1"/>
    </source>
</evidence>
<dbReference type="InterPro" id="IPR016181">
    <property type="entry name" value="Acyl_CoA_acyltransferase"/>
</dbReference>
<proteinExistence type="predicted"/>